<sequence>MFPTDVARAPRAAPPAPTCPQPDRARPCDHFRGVNELTNHQRVTGYSHPWVLTTPDESSVRYQSLGNKSNTSPHAADKAIRADPHSAGDGRKEGRKKYTLSRWRTSNGPDNWANTRAAGRAAVLFTTRNGAAPLLLNWRFRLSFTVRPAARNALVAYAVALRSRLPMFDCSVHSYRAESGRTKYKRGSRVSADSRWRKFNFSVSSTRVQCNKQKTSWALTTASCFY</sequence>
<dbReference type="AlphaFoldDB" id="A0A4C1T4W4"/>
<proteinExistence type="predicted"/>
<protein>
    <submittedName>
        <fullName evidence="2">Uncharacterized protein</fullName>
    </submittedName>
</protein>
<organism evidence="2 3">
    <name type="scientific">Eumeta variegata</name>
    <name type="common">Bagworm moth</name>
    <name type="synonym">Eumeta japonica</name>
    <dbReference type="NCBI Taxonomy" id="151549"/>
    <lineage>
        <taxon>Eukaryota</taxon>
        <taxon>Metazoa</taxon>
        <taxon>Ecdysozoa</taxon>
        <taxon>Arthropoda</taxon>
        <taxon>Hexapoda</taxon>
        <taxon>Insecta</taxon>
        <taxon>Pterygota</taxon>
        <taxon>Neoptera</taxon>
        <taxon>Endopterygota</taxon>
        <taxon>Lepidoptera</taxon>
        <taxon>Glossata</taxon>
        <taxon>Ditrysia</taxon>
        <taxon>Tineoidea</taxon>
        <taxon>Psychidae</taxon>
        <taxon>Oiketicinae</taxon>
        <taxon>Eumeta</taxon>
    </lineage>
</organism>
<reference evidence="2 3" key="1">
    <citation type="journal article" date="2019" name="Commun. Biol.">
        <title>The bagworm genome reveals a unique fibroin gene that provides high tensile strength.</title>
        <authorList>
            <person name="Kono N."/>
            <person name="Nakamura H."/>
            <person name="Ohtoshi R."/>
            <person name="Tomita M."/>
            <person name="Numata K."/>
            <person name="Arakawa K."/>
        </authorList>
    </citation>
    <scope>NUCLEOTIDE SEQUENCE [LARGE SCALE GENOMIC DNA]</scope>
</reference>
<evidence type="ECO:0000313" key="3">
    <source>
        <dbReference type="Proteomes" id="UP000299102"/>
    </source>
</evidence>
<gene>
    <name evidence="2" type="ORF">EVAR_4025_1</name>
</gene>
<evidence type="ECO:0000256" key="1">
    <source>
        <dbReference type="SAM" id="MobiDB-lite"/>
    </source>
</evidence>
<comment type="caution">
    <text evidence="2">The sequence shown here is derived from an EMBL/GenBank/DDBJ whole genome shotgun (WGS) entry which is preliminary data.</text>
</comment>
<feature type="region of interest" description="Disordered" evidence="1">
    <location>
        <begin position="1"/>
        <end position="25"/>
    </location>
</feature>
<accession>A0A4C1T4W4</accession>
<feature type="region of interest" description="Disordered" evidence="1">
    <location>
        <begin position="61"/>
        <end position="96"/>
    </location>
</feature>
<feature type="compositionally biased region" description="Basic and acidic residues" evidence="1">
    <location>
        <begin position="75"/>
        <end position="92"/>
    </location>
</feature>
<dbReference type="Proteomes" id="UP000299102">
    <property type="component" value="Unassembled WGS sequence"/>
</dbReference>
<feature type="compositionally biased region" description="Polar residues" evidence="1">
    <location>
        <begin position="61"/>
        <end position="73"/>
    </location>
</feature>
<evidence type="ECO:0000313" key="2">
    <source>
        <dbReference type="EMBL" id="GBP09144.1"/>
    </source>
</evidence>
<name>A0A4C1T4W4_EUMVA</name>
<dbReference type="EMBL" id="BGZK01000034">
    <property type="protein sequence ID" value="GBP09144.1"/>
    <property type="molecule type" value="Genomic_DNA"/>
</dbReference>
<keyword evidence="3" id="KW-1185">Reference proteome</keyword>